<protein>
    <submittedName>
        <fullName evidence="1">Uncharacterized protein</fullName>
    </submittedName>
</protein>
<dbReference type="AlphaFoldDB" id="A0AAD6LWS5"/>
<organism evidence="1 2">
    <name type="scientific">Populus alba x Populus x berolinensis</name>
    <dbReference type="NCBI Taxonomy" id="444605"/>
    <lineage>
        <taxon>Eukaryota</taxon>
        <taxon>Viridiplantae</taxon>
        <taxon>Streptophyta</taxon>
        <taxon>Embryophyta</taxon>
        <taxon>Tracheophyta</taxon>
        <taxon>Spermatophyta</taxon>
        <taxon>Magnoliopsida</taxon>
        <taxon>eudicotyledons</taxon>
        <taxon>Gunneridae</taxon>
        <taxon>Pentapetalae</taxon>
        <taxon>rosids</taxon>
        <taxon>fabids</taxon>
        <taxon>Malpighiales</taxon>
        <taxon>Salicaceae</taxon>
        <taxon>Saliceae</taxon>
        <taxon>Populus</taxon>
    </lineage>
</organism>
<reference evidence="1" key="1">
    <citation type="journal article" date="2023" name="Mol. Ecol. Resour.">
        <title>Chromosome-level genome assembly of a triploid poplar Populus alba 'Berolinensis'.</title>
        <authorList>
            <person name="Chen S."/>
            <person name="Yu Y."/>
            <person name="Wang X."/>
            <person name="Wang S."/>
            <person name="Zhang T."/>
            <person name="Zhou Y."/>
            <person name="He R."/>
            <person name="Meng N."/>
            <person name="Wang Y."/>
            <person name="Liu W."/>
            <person name="Liu Z."/>
            <person name="Liu J."/>
            <person name="Guo Q."/>
            <person name="Huang H."/>
            <person name="Sederoff R.R."/>
            <person name="Wang G."/>
            <person name="Qu G."/>
            <person name="Chen S."/>
        </authorList>
    </citation>
    <scope>NUCLEOTIDE SEQUENCE</scope>
    <source>
        <strain evidence="1">SC-2020</strain>
    </source>
</reference>
<accession>A0AAD6LWS5</accession>
<dbReference type="Proteomes" id="UP001164929">
    <property type="component" value="Chromosome 13"/>
</dbReference>
<evidence type="ECO:0000313" key="1">
    <source>
        <dbReference type="EMBL" id="KAJ6974681.1"/>
    </source>
</evidence>
<comment type="caution">
    <text evidence="1">The sequence shown here is derived from an EMBL/GenBank/DDBJ whole genome shotgun (WGS) entry which is preliminary data.</text>
</comment>
<sequence>MKFGALSIFDGSHRKMGLRHLLTNKSLWWWGNPVKTTSVPNLKLFFCDPSNDLMVSEYRADIRRKRRRRNVAVCSYDPSAAWKKLECISQDSQLGKTELQWQCKHPDSKLECTSLDNQLAKKELQWQCRHPTAANSTFQCWQTS</sequence>
<dbReference type="EMBL" id="JAQIZT010000013">
    <property type="protein sequence ID" value="KAJ6974681.1"/>
    <property type="molecule type" value="Genomic_DNA"/>
</dbReference>
<proteinExistence type="predicted"/>
<evidence type="ECO:0000313" key="2">
    <source>
        <dbReference type="Proteomes" id="UP001164929"/>
    </source>
</evidence>
<gene>
    <name evidence="1" type="ORF">NC653_030719</name>
</gene>
<name>A0AAD6LWS5_9ROSI</name>
<keyword evidence="2" id="KW-1185">Reference proteome</keyword>